<evidence type="ECO:0000313" key="2">
    <source>
        <dbReference type="Proteomes" id="UP000304900"/>
    </source>
</evidence>
<sequence>MKQSKNIETYTEGLNMLDLNEQSNIYGGEVILNDPQAVGNNASQVMQYIASGWNSFWSGFNQGYKEHRR</sequence>
<protein>
    <recommendedName>
        <fullName evidence="3">Bacteriocin</fullName>
    </recommendedName>
</protein>
<organism evidence="1 2">
    <name type="scientific">Dyadobacter frigoris</name>
    <dbReference type="NCBI Taxonomy" id="2576211"/>
    <lineage>
        <taxon>Bacteria</taxon>
        <taxon>Pseudomonadati</taxon>
        <taxon>Bacteroidota</taxon>
        <taxon>Cytophagia</taxon>
        <taxon>Cytophagales</taxon>
        <taxon>Spirosomataceae</taxon>
        <taxon>Dyadobacter</taxon>
    </lineage>
</organism>
<evidence type="ECO:0000313" key="1">
    <source>
        <dbReference type="EMBL" id="TKT93094.1"/>
    </source>
</evidence>
<evidence type="ECO:0008006" key="3">
    <source>
        <dbReference type="Google" id="ProtNLM"/>
    </source>
</evidence>
<keyword evidence="2" id="KW-1185">Reference proteome</keyword>
<name>A0A4U6DEX9_9BACT</name>
<gene>
    <name evidence="1" type="ORF">FDK13_04360</name>
</gene>
<dbReference type="EMBL" id="SZVO01000002">
    <property type="protein sequence ID" value="TKT93094.1"/>
    <property type="molecule type" value="Genomic_DNA"/>
</dbReference>
<accession>A0A4U6DEX9</accession>
<proteinExistence type="predicted"/>
<dbReference type="Proteomes" id="UP000304900">
    <property type="component" value="Unassembled WGS sequence"/>
</dbReference>
<dbReference type="AlphaFoldDB" id="A0A4U6DEX9"/>
<comment type="caution">
    <text evidence="1">The sequence shown here is derived from an EMBL/GenBank/DDBJ whole genome shotgun (WGS) entry which is preliminary data.</text>
</comment>
<reference evidence="1 2" key="1">
    <citation type="submission" date="2019-05" db="EMBL/GenBank/DDBJ databases">
        <title>Dyadobacter AR-3-8 sp. nov., isolated from arctic soil.</title>
        <authorList>
            <person name="Chaudhary D.K."/>
        </authorList>
    </citation>
    <scope>NUCLEOTIDE SEQUENCE [LARGE SCALE GENOMIC DNA]</scope>
    <source>
        <strain evidence="1 2">AR-3-8</strain>
    </source>
</reference>
<dbReference type="RefSeq" id="WP_137338770.1">
    <property type="nucleotide sequence ID" value="NZ_BSQH01000018.1"/>
</dbReference>
<dbReference type="OrthoDB" id="963353at2"/>